<dbReference type="Pfam" id="PF26551">
    <property type="entry name" value="DUF8180"/>
    <property type="match status" value="1"/>
</dbReference>
<dbReference type="AlphaFoldDB" id="X1KVS2"/>
<proteinExistence type="predicted"/>
<sequence length="72" mass="8366">MSDIEEKLHILLDYWIKHNREHEKEFRDWAQKAVSLSTEVAQQLQEAAASMAAASNDLTKARQALIKSMQRR</sequence>
<reference evidence="2" key="1">
    <citation type="journal article" date="2014" name="Front. Microbiol.">
        <title>High frequency of phylogenetically diverse reductive dehalogenase-homologous genes in deep subseafloor sedimentary metagenomes.</title>
        <authorList>
            <person name="Kawai M."/>
            <person name="Futagami T."/>
            <person name="Toyoda A."/>
            <person name="Takaki Y."/>
            <person name="Nishi S."/>
            <person name="Hori S."/>
            <person name="Arai W."/>
            <person name="Tsubouchi T."/>
            <person name="Morono Y."/>
            <person name="Uchiyama I."/>
            <person name="Ito T."/>
            <person name="Fujiyama A."/>
            <person name="Inagaki F."/>
            <person name="Takami H."/>
        </authorList>
    </citation>
    <scope>NUCLEOTIDE SEQUENCE</scope>
    <source>
        <strain evidence="2">Expedition CK06-06</strain>
    </source>
</reference>
<accession>X1KVS2</accession>
<organism evidence="2">
    <name type="scientific">marine sediment metagenome</name>
    <dbReference type="NCBI Taxonomy" id="412755"/>
    <lineage>
        <taxon>unclassified sequences</taxon>
        <taxon>metagenomes</taxon>
        <taxon>ecological metagenomes</taxon>
    </lineage>
</organism>
<evidence type="ECO:0000313" key="2">
    <source>
        <dbReference type="EMBL" id="GAI11187.1"/>
    </source>
</evidence>
<name>X1KVS2_9ZZZZ</name>
<protein>
    <recommendedName>
        <fullName evidence="1">DUF8180 domain-containing protein</fullName>
    </recommendedName>
</protein>
<comment type="caution">
    <text evidence="2">The sequence shown here is derived from an EMBL/GenBank/DDBJ whole genome shotgun (WGS) entry which is preliminary data.</text>
</comment>
<evidence type="ECO:0000259" key="1">
    <source>
        <dbReference type="Pfam" id="PF26551"/>
    </source>
</evidence>
<feature type="domain" description="DUF8180" evidence="1">
    <location>
        <begin position="8"/>
        <end position="64"/>
    </location>
</feature>
<gene>
    <name evidence="2" type="ORF">S06H3_08767</name>
</gene>
<dbReference type="InterPro" id="IPR058493">
    <property type="entry name" value="DUF8180"/>
</dbReference>
<dbReference type="EMBL" id="BARV01003749">
    <property type="protein sequence ID" value="GAI11187.1"/>
    <property type="molecule type" value="Genomic_DNA"/>
</dbReference>